<dbReference type="InterPro" id="IPR015813">
    <property type="entry name" value="Pyrv/PenolPyrv_kinase-like_dom"/>
</dbReference>
<dbReference type="InterPro" id="IPR040442">
    <property type="entry name" value="Pyrv_kinase-like_dom_sf"/>
</dbReference>
<evidence type="ECO:0000313" key="9">
    <source>
        <dbReference type="EMBL" id="AXX98138.1"/>
    </source>
</evidence>
<dbReference type="GO" id="GO:0005737">
    <property type="term" value="C:cytoplasm"/>
    <property type="evidence" value="ECO:0007669"/>
    <property type="project" value="TreeGrafter"/>
</dbReference>
<evidence type="ECO:0000256" key="7">
    <source>
        <dbReference type="ARBA" id="ARBA00068169"/>
    </source>
</evidence>
<keyword evidence="10" id="KW-1185">Reference proteome</keyword>
<comment type="catalytic activity">
    <reaction evidence="6">
        <text>D-glyceraldehyde + pyruvate = 2-dehydro-3-deoxy-L-galactonate</text>
        <dbReference type="Rhea" id="RHEA:80055"/>
        <dbReference type="ChEBI" id="CHEBI:15361"/>
        <dbReference type="ChEBI" id="CHEBI:17378"/>
        <dbReference type="ChEBI" id="CHEBI:75545"/>
    </reaction>
</comment>
<comment type="similarity">
    <text evidence="2">Belongs to the HpcH/HpaI aldolase family.</text>
</comment>
<dbReference type="GO" id="GO:0016832">
    <property type="term" value="F:aldehyde-lyase activity"/>
    <property type="evidence" value="ECO:0007669"/>
    <property type="project" value="UniProtKB-ARBA"/>
</dbReference>
<dbReference type="Pfam" id="PF03328">
    <property type="entry name" value="HpcH_HpaI"/>
    <property type="match status" value="1"/>
</dbReference>
<dbReference type="AlphaFoldDB" id="A0A347UH10"/>
<dbReference type="SUPFAM" id="SSF51621">
    <property type="entry name" value="Phosphoenolpyruvate/pyruvate domain"/>
    <property type="match status" value="1"/>
</dbReference>
<dbReference type="PANTHER" id="PTHR30502:SF4">
    <property type="entry name" value="5-KETO-4-DEOXY-D-GLUCARATE ALDOLASE"/>
    <property type="match status" value="1"/>
</dbReference>
<comment type="cofactor">
    <cofactor evidence="1">
        <name>a divalent metal cation</name>
        <dbReference type="ChEBI" id="CHEBI:60240"/>
    </cofactor>
</comment>
<dbReference type="InterPro" id="IPR005000">
    <property type="entry name" value="Aldolase/citrate-lyase_domain"/>
</dbReference>
<keyword evidence="3" id="KW-0479">Metal-binding</keyword>
<feature type="domain" description="HpcH/HpaI aldolase/citrate lyase" evidence="8">
    <location>
        <begin position="18"/>
        <end position="214"/>
    </location>
</feature>
<sequence length="257" mass="26832">MPAPKNKLKAALAAGEMQIGLWLATGQPLMAEIGATAGYDWCLIDGEHAPNDIPMILAQLQAMNGAGAAPVVRVPIGQDWVLKQVLDIGAQTVMVPMVETAEDAESMVRAVRYPPDGARGLAASMVRASNYNAITDYATTANDEICLIVQVESARAIENIDTITAVEGVDVVFIGPSDLSADMGFIGNAGTPEVKATVKHAVQRIRAAGKAVGIIGGGDCVEMRDLGVTFLGLSADVSLYTAAVRGLAKDARERLGM</sequence>
<organism evidence="9 10">
    <name type="scientific">Profundibacter amoris</name>
    <dbReference type="NCBI Taxonomy" id="2171755"/>
    <lineage>
        <taxon>Bacteria</taxon>
        <taxon>Pseudomonadati</taxon>
        <taxon>Pseudomonadota</taxon>
        <taxon>Alphaproteobacteria</taxon>
        <taxon>Rhodobacterales</taxon>
        <taxon>Paracoccaceae</taxon>
        <taxon>Profundibacter</taxon>
    </lineage>
</organism>
<keyword evidence="5" id="KW-0670">Pyruvate</keyword>
<evidence type="ECO:0000256" key="3">
    <source>
        <dbReference type="ARBA" id="ARBA00022723"/>
    </source>
</evidence>
<evidence type="ECO:0000313" key="10">
    <source>
        <dbReference type="Proteomes" id="UP000261704"/>
    </source>
</evidence>
<dbReference type="InterPro" id="IPR050251">
    <property type="entry name" value="HpcH-HpaI_aldolase"/>
</dbReference>
<accession>A0A347UH10</accession>
<dbReference type="OrthoDB" id="9802624at2"/>
<gene>
    <name evidence="9" type="ORF">BAR1_09470</name>
</gene>
<dbReference type="KEGG" id="pamo:BAR1_09470"/>
<reference evidence="9 10" key="1">
    <citation type="submission" date="2018-09" db="EMBL/GenBank/DDBJ databases">
        <title>Profundibacter amoris BAR1 gen. nov., sp. nov., a new member of the Roseobacter clade isolated at Lokis Castle Vent Field on the Arctic Mid-Oceanic Ridge.</title>
        <authorList>
            <person name="Le Moine Bauer S."/>
            <person name="Sjoeberg A.G."/>
            <person name="L'Haridon S."/>
            <person name="Stokke R."/>
            <person name="Roalkvam I."/>
            <person name="Steen I.H."/>
            <person name="Dahle H."/>
        </authorList>
    </citation>
    <scope>NUCLEOTIDE SEQUENCE [LARGE SCALE GENOMIC DNA]</scope>
    <source>
        <strain evidence="9 10">BAR1</strain>
    </source>
</reference>
<evidence type="ECO:0000259" key="8">
    <source>
        <dbReference type="Pfam" id="PF03328"/>
    </source>
</evidence>
<evidence type="ECO:0000256" key="4">
    <source>
        <dbReference type="ARBA" id="ARBA00023239"/>
    </source>
</evidence>
<dbReference type="Gene3D" id="3.20.20.60">
    <property type="entry name" value="Phosphoenolpyruvate-binding domains"/>
    <property type="match status" value="1"/>
</dbReference>
<name>A0A347UH10_9RHOB</name>
<dbReference type="PANTHER" id="PTHR30502">
    <property type="entry name" value="2-KETO-3-DEOXY-L-RHAMNONATE ALDOLASE"/>
    <property type="match status" value="1"/>
</dbReference>
<evidence type="ECO:0000256" key="6">
    <source>
        <dbReference type="ARBA" id="ARBA00045074"/>
    </source>
</evidence>
<proteinExistence type="inferred from homology"/>
<keyword evidence="4" id="KW-0456">Lyase</keyword>
<evidence type="ECO:0000256" key="1">
    <source>
        <dbReference type="ARBA" id="ARBA00001968"/>
    </source>
</evidence>
<dbReference type="GO" id="GO:0046872">
    <property type="term" value="F:metal ion binding"/>
    <property type="evidence" value="ECO:0007669"/>
    <property type="project" value="UniProtKB-KW"/>
</dbReference>
<dbReference type="RefSeq" id="WP_118942794.1">
    <property type="nucleotide sequence ID" value="NZ_CP032125.1"/>
</dbReference>
<dbReference type="EMBL" id="CP032125">
    <property type="protein sequence ID" value="AXX98138.1"/>
    <property type="molecule type" value="Genomic_DNA"/>
</dbReference>
<evidence type="ECO:0000256" key="5">
    <source>
        <dbReference type="ARBA" id="ARBA00023317"/>
    </source>
</evidence>
<protein>
    <recommendedName>
        <fullName evidence="7">Hydroxypyruvate/pyruvate aldolase</fullName>
    </recommendedName>
</protein>
<dbReference type="FunFam" id="3.20.20.60:FF:000004">
    <property type="entry name" value="5-keto-4-deoxy-D-glucarate aldolase"/>
    <property type="match status" value="1"/>
</dbReference>
<evidence type="ECO:0000256" key="2">
    <source>
        <dbReference type="ARBA" id="ARBA00005568"/>
    </source>
</evidence>
<dbReference type="Proteomes" id="UP000261704">
    <property type="component" value="Chromosome"/>
</dbReference>